<name>A0A6C0BYC3_9ZZZZ</name>
<keyword evidence="1" id="KW-0472">Membrane</keyword>
<proteinExistence type="predicted"/>
<accession>A0A6C0BYC3</accession>
<reference evidence="2" key="1">
    <citation type="journal article" date="2020" name="Nature">
        <title>Giant virus diversity and host interactions through global metagenomics.</title>
        <authorList>
            <person name="Schulz F."/>
            <person name="Roux S."/>
            <person name="Paez-Espino D."/>
            <person name="Jungbluth S."/>
            <person name="Walsh D.A."/>
            <person name="Denef V.J."/>
            <person name="McMahon K.D."/>
            <person name="Konstantinidis K.T."/>
            <person name="Eloe-Fadrosh E.A."/>
            <person name="Kyrpides N.C."/>
            <person name="Woyke T."/>
        </authorList>
    </citation>
    <scope>NUCLEOTIDE SEQUENCE</scope>
    <source>
        <strain evidence="2">GVMAG-M-3300020166-18</strain>
    </source>
</reference>
<organism evidence="2">
    <name type="scientific">viral metagenome</name>
    <dbReference type="NCBI Taxonomy" id="1070528"/>
    <lineage>
        <taxon>unclassified sequences</taxon>
        <taxon>metagenomes</taxon>
        <taxon>organismal metagenomes</taxon>
    </lineage>
</organism>
<keyword evidence="1" id="KW-0812">Transmembrane</keyword>
<evidence type="ECO:0000256" key="1">
    <source>
        <dbReference type="SAM" id="Phobius"/>
    </source>
</evidence>
<evidence type="ECO:0000313" key="2">
    <source>
        <dbReference type="EMBL" id="QHS96554.1"/>
    </source>
</evidence>
<keyword evidence="1" id="KW-1133">Transmembrane helix</keyword>
<dbReference type="EMBL" id="MN739271">
    <property type="protein sequence ID" value="QHS96554.1"/>
    <property type="molecule type" value="Genomic_DNA"/>
</dbReference>
<feature type="transmembrane region" description="Helical" evidence="1">
    <location>
        <begin position="12"/>
        <end position="32"/>
    </location>
</feature>
<dbReference type="AlphaFoldDB" id="A0A6C0BYC3"/>
<protein>
    <submittedName>
        <fullName evidence="2">Uncharacterized protein</fullName>
    </submittedName>
</protein>
<sequence>MLGQITDVCKNYKYCISVVLTSLCIYGLFLLGKKRRMLQEGMGNKELHPANIKAAVKTLKHTNTRIEQDMLVGEYRTDYEDYLIELYKYVDLVGLDECVKPHRDINEKMRELSKFDTRYTPLKMMVNESMSLLDKLKKE</sequence>